<organism evidence="2 3">
    <name type="scientific">Anopheles culicifacies</name>
    <dbReference type="NCBI Taxonomy" id="139723"/>
    <lineage>
        <taxon>Eukaryota</taxon>
        <taxon>Metazoa</taxon>
        <taxon>Ecdysozoa</taxon>
        <taxon>Arthropoda</taxon>
        <taxon>Hexapoda</taxon>
        <taxon>Insecta</taxon>
        <taxon>Pterygota</taxon>
        <taxon>Neoptera</taxon>
        <taxon>Endopterygota</taxon>
        <taxon>Diptera</taxon>
        <taxon>Nematocera</taxon>
        <taxon>Culicoidea</taxon>
        <taxon>Culicidae</taxon>
        <taxon>Anophelinae</taxon>
        <taxon>Anopheles</taxon>
        <taxon>culicifacies species complex</taxon>
    </lineage>
</organism>
<dbReference type="EMBL" id="AXCM01013926">
    <property type="status" value="NOT_ANNOTATED_CDS"/>
    <property type="molecule type" value="Genomic_DNA"/>
</dbReference>
<dbReference type="VEuPathDB" id="VectorBase:ACUA022531"/>
<evidence type="ECO:0000313" key="3">
    <source>
        <dbReference type="Proteomes" id="UP000075883"/>
    </source>
</evidence>
<dbReference type="VEuPathDB" id="VectorBase:ACUA011921"/>
<feature type="region of interest" description="Disordered" evidence="1">
    <location>
        <begin position="1"/>
        <end position="20"/>
    </location>
</feature>
<dbReference type="EnsemblMetazoa" id="ACUA011921-RA">
    <property type="protein sequence ID" value="ACUA011921-PA"/>
    <property type="gene ID" value="ACUA011921"/>
</dbReference>
<evidence type="ECO:0000256" key="1">
    <source>
        <dbReference type="SAM" id="MobiDB-lite"/>
    </source>
</evidence>
<dbReference type="EnsemblMetazoa" id="ACUA022531-RA">
    <property type="protein sequence ID" value="ACUA022531-PA"/>
    <property type="gene ID" value="ACUA022531"/>
</dbReference>
<dbReference type="AlphaFoldDB" id="A0A182M8A0"/>
<keyword evidence="3" id="KW-1185">Reference proteome</keyword>
<evidence type="ECO:0000313" key="2">
    <source>
        <dbReference type="EnsemblMetazoa" id="ACUA022531-PA"/>
    </source>
</evidence>
<proteinExistence type="predicted"/>
<protein>
    <submittedName>
        <fullName evidence="2">Uncharacterized protein</fullName>
    </submittedName>
</protein>
<reference evidence="2" key="2">
    <citation type="submission" date="2020-05" db="UniProtKB">
        <authorList>
            <consortium name="EnsemblMetazoa"/>
        </authorList>
    </citation>
    <scope>IDENTIFICATION</scope>
    <source>
        <strain evidence="2">A-37</strain>
    </source>
</reference>
<reference evidence="3" key="1">
    <citation type="submission" date="2013-09" db="EMBL/GenBank/DDBJ databases">
        <title>The Genome Sequence of Anopheles culicifacies species A.</title>
        <authorList>
            <consortium name="The Broad Institute Genomics Platform"/>
            <person name="Neafsey D.E."/>
            <person name="Besansky N."/>
            <person name="Howell P."/>
            <person name="Walton C."/>
            <person name="Young S.K."/>
            <person name="Zeng Q."/>
            <person name="Gargeya S."/>
            <person name="Fitzgerald M."/>
            <person name="Haas B."/>
            <person name="Abouelleil A."/>
            <person name="Allen A.W."/>
            <person name="Alvarado L."/>
            <person name="Arachchi H.M."/>
            <person name="Berlin A.M."/>
            <person name="Chapman S.B."/>
            <person name="Gainer-Dewar J."/>
            <person name="Goldberg J."/>
            <person name="Griggs A."/>
            <person name="Gujja S."/>
            <person name="Hansen M."/>
            <person name="Howarth C."/>
            <person name="Imamovic A."/>
            <person name="Ireland A."/>
            <person name="Larimer J."/>
            <person name="McCowan C."/>
            <person name="Murphy C."/>
            <person name="Pearson M."/>
            <person name="Poon T.W."/>
            <person name="Priest M."/>
            <person name="Roberts A."/>
            <person name="Saif S."/>
            <person name="Shea T."/>
            <person name="Sisk P."/>
            <person name="Sykes S."/>
            <person name="Wortman J."/>
            <person name="Nusbaum C."/>
            <person name="Birren B."/>
        </authorList>
    </citation>
    <scope>NUCLEOTIDE SEQUENCE [LARGE SCALE GENOMIC DNA]</scope>
    <source>
        <strain evidence="3">A-37</strain>
    </source>
</reference>
<dbReference type="Proteomes" id="UP000075883">
    <property type="component" value="Unassembled WGS sequence"/>
</dbReference>
<sequence>MPLWNDEKLPTSTSATHGTGGGGSNAAMDFGYLAQLKCRATTWPPITEWMLTAWDIGRGMHYKVASRTANITSFRLAFRYQRSSRVLLLRYIYACELACNRQNPSRVWLELRKTNHMREGFSKAG</sequence>
<dbReference type="EMBL" id="AXCM01004212">
    <property type="status" value="NOT_ANNOTATED_CDS"/>
    <property type="molecule type" value="Genomic_DNA"/>
</dbReference>
<name>A0A182M8A0_9DIPT</name>
<accession>A0A182M8A0</accession>